<dbReference type="STRING" id="1802074.A3J15_02915"/>
<evidence type="ECO:0000313" key="3">
    <source>
        <dbReference type="EMBL" id="OGK56501.1"/>
    </source>
</evidence>
<dbReference type="NCBIfam" id="NF009150">
    <property type="entry name" value="PRK12497.1-3"/>
    <property type="match status" value="1"/>
</dbReference>
<dbReference type="PANTHER" id="PTHR34039:SF1">
    <property type="entry name" value="UPF0102 PROTEIN YRAN"/>
    <property type="match status" value="1"/>
</dbReference>
<evidence type="ECO:0000313" key="4">
    <source>
        <dbReference type="Proteomes" id="UP000176376"/>
    </source>
</evidence>
<dbReference type="SUPFAM" id="SSF52980">
    <property type="entry name" value="Restriction endonuclease-like"/>
    <property type="match status" value="1"/>
</dbReference>
<protein>
    <recommendedName>
        <fullName evidence="2">UPF0102 protein A3J15_02915</fullName>
    </recommendedName>
</protein>
<reference evidence="3 4" key="1">
    <citation type="journal article" date="2016" name="Nat. Commun.">
        <title>Thousands of microbial genomes shed light on interconnected biogeochemical processes in an aquifer system.</title>
        <authorList>
            <person name="Anantharaman K."/>
            <person name="Brown C.T."/>
            <person name="Hug L.A."/>
            <person name="Sharon I."/>
            <person name="Castelle C.J."/>
            <person name="Probst A.J."/>
            <person name="Thomas B.C."/>
            <person name="Singh A."/>
            <person name="Wilkins M.J."/>
            <person name="Karaoz U."/>
            <person name="Brodie E.L."/>
            <person name="Williams K.H."/>
            <person name="Hubbard S.S."/>
            <person name="Banfield J.F."/>
        </authorList>
    </citation>
    <scope>NUCLEOTIDE SEQUENCE [LARGE SCALE GENOMIC DNA]</scope>
</reference>
<accession>A0A1F7JLK3</accession>
<dbReference type="HAMAP" id="MF_00048">
    <property type="entry name" value="UPF0102"/>
    <property type="match status" value="1"/>
</dbReference>
<sequence length="119" mass="13979">MPSKGRFGEQLACQYLLKKGYSIVSRNYRSKYGEIDIVCQENGIIVFVEVKSRTNINFGQPHEYITSQKIKRLRRVFQYYLSANKLVNRQLRFDIISIIYGKGCSSIDIKHFQDYDINL</sequence>
<evidence type="ECO:0000256" key="2">
    <source>
        <dbReference type="HAMAP-Rule" id="MF_00048"/>
    </source>
</evidence>
<dbReference type="NCBIfam" id="NF009154">
    <property type="entry name" value="PRK12497.3-3"/>
    <property type="match status" value="1"/>
</dbReference>
<dbReference type="InterPro" id="IPR003509">
    <property type="entry name" value="UPF0102_YraN-like"/>
</dbReference>
<dbReference type="InterPro" id="IPR011335">
    <property type="entry name" value="Restrct_endonuc-II-like"/>
</dbReference>
<dbReference type="Gene3D" id="3.40.1350.10">
    <property type="match status" value="1"/>
</dbReference>
<dbReference type="Proteomes" id="UP000176376">
    <property type="component" value="Unassembled WGS sequence"/>
</dbReference>
<dbReference type="InterPro" id="IPR011856">
    <property type="entry name" value="tRNA_endonuc-like_dom_sf"/>
</dbReference>
<dbReference type="Pfam" id="PF02021">
    <property type="entry name" value="UPF0102"/>
    <property type="match status" value="1"/>
</dbReference>
<evidence type="ECO:0000256" key="1">
    <source>
        <dbReference type="ARBA" id="ARBA00006738"/>
    </source>
</evidence>
<comment type="similarity">
    <text evidence="1 2">Belongs to the UPF0102 family.</text>
</comment>
<dbReference type="EMBL" id="MGAY01000035">
    <property type="protein sequence ID" value="OGK56501.1"/>
    <property type="molecule type" value="Genomic_DNA"/>
</dbReference>
<dbReference type="PANTHER" id="PTHR34039">
    <property type="entry name" value="UPF0102 PROTEIN YRAN"/>
    <property type="match status" value="1"/>
</dbReference>
<dbReference type="AlphaFoldDB" id="A0A1F7JLK3"/>
<organism evidence="3 4">
    <name type="scientific">Candidatus Roizmanbacteria bacterium RIFCSPLOWO2_02_FULL_38_10</name>
    <dbReference type="NCBI Taxonomy" id="1802074"/>
    <lineage>
        <taxon>Bacteria</taxon>
        <taxon>Candidatus Roizmaniibacteriota</taxon>
    </lineage>
</organism>
<gene>
    <name evidence="3" type="ORF">A3J15_02915</name>
</gene>
<dbReference type="CDD" id="cd20736">
    <property type="entry name" value="PoNe_Nuclease"/>
    <property type="match status" value="1"/>
</dbReference>
<name>A0A1F7JLK3_9BACT</name>
<comment type="caution">
    <text evidence="3">The sequence shown here is derived from an EMBL/GenBank/DDBJ whole genome shotgun (WGS) entry which is preliminary data.</text>
</comment>
<proteinExistence type="inferred from homology"/>
<dbReference type="GO" id="GO:0003676">
    <property type="term" value="F:nucleic acid binding"/>
    <property type="evidence" value="ECO:0007669"/>
    <property type="project" value="InterPro"/>
</dbReference>